<dbReference type="RefSeq" id="WP_341842617.1">
    <property type="nucleotide sequence ID" value="NZ_CP149792.1"/>
</dbReference>
<proteinExistence type="predicted"/>
<dbReference type="EMBL" id="CP150096">
    <property type="protein sequence ID" value="WZN48012.1"/>
    <property type="molecule type" value="Genomic_DNA"/>
</dbReference>
<feature type="coiled-coil region" evidence="1">
    <location>
        <begin position="135"/>
        <end position="190"/>
    </location>
</feature>
<accession>A0ABZ2Z8M1</accession>
<evidence type="ECO:0000313" key="3">
    <source>
        <dbReference type="Proteomes" id="UP001449657"/>
    </source>
</evidence>
<dbReference type="Gene3D" id="1.20.5.340">
    <property type="match status" value="1"/>
</dbReference>
<dbReference type="Proteomes" id="UP001449657">
    <property type="component" value="Chromosome"/>
</dbReference>
<gene>
    <name evidence="2" type="ORF">WJU22_07475</name>
</gene>
<keyword evidence="3" id="KW-1185">Reference proteome</keyword>
<organism evidence="2 3">
    <name type="scientific">Chitinophaga caseinilytica</name>
    <dbReference type="NCBI Taxonomy" id="2267521"/>
    <lineage>
        <taxon>Bacteria</taxon>
        <taxon>Pseudomonadati</taxon>
        <taxon>Bacteroidota</taxon>
        <taxon>Chitinophagia</taxon>
        <taxon>Chitinophagales</taxon>
        <taxon>Chitinophagaceae</taxon>
        <taxon>Chitinophaga</taxon>
    </lineage>
</organism>
<evidence type="ECO:0000256" key="1">
    <source>
        <dbReference type="SAM" id="Coils"/>
    </source>
</evidence>
<name>A0ABZ2Z8M1_9BACT</name>
<protein>
    <submittedName>
        <fullName evidence="2">Uncharacterized protein</fullName>
    </submittedName>
</protein>
<evidence type="ECO:0000313" key="2">
    <source>
        <dbReference type="EMBL" id="WZN48012.1"/>
    </source>
</evidence>
<sequence length="220" mass="24629">MSNFLKKALGLFVEFEPNEPLQPGGAPVRDSLAQKFPLSSPKQAVAGISAEELDKFDQHFTRLFESSNLPGPDYFEFWRMMETLEAHVPDEKARIAAVFATLSIQGLSRDKLLETAGQYQALVEKDRAEFLKAAEDKASREVEGRKQEIADLEKQIAEHSAQIQRLTEDITKAQTGMKTLQAQVAEQEQKISANRQGYDVACQAMITKIQSDIQKIQTSL</sequence>
<reference evidence="2 3" key="1">
    <citation type="submission" date="2024-03" db="EMBL/GenBank/DDBJ databases">
        <title>Chitinophaga caseinilytica sp. nov., a casein hydrolysing bacterium isolated from forest soil.</title>
        <authorList>
            <person name="Lee D.S."/>
            <person name="Han D.M."/>
            <person name="Baek J.H."/>
            <person name="Choi D.G."/>
            <person name="Jeon J.H."/>
            <person name="Jeon C.O."/>
        </authorList>
    </citation>
    <scope>NUCLEOTIDE SEQUENCE [LARGE SCALE GENOMIC DNA]</scope>
    <source>
        <strain evidence="2 3">KACC 19118</strain>
    </source>
</reference>
<keyword evidence="1" id="KW-0175">Coiled coil</keyword>